<evidence type="ECO:0000256" key="2">
    <source>
        <dbReference type="SAM" id="MobiDB-lite"/>
    </source>
</evidence>
<dbReference type="Proteomes" id="UP000005408">
    <property type="component" value="Unassembled WGS sequence"/>
</dbReference>
<dbReference type="GO" id="GO:0015031">
    <property type="term" value="P:protein transport"/>
    <property type="evidence" value="ECO:0007669"/>
    <property type="project" value="TreeGrafter"/>
</dbReference>
<dbReference type="InterPro" id="IPR014756">
    <property type="entry name" value="Ig_E-set"/>
</dbReference>
<protein>
    <recommendedName>
        <fullName evidence="3">Arrestin C-terminal-like domain-containing protein</fullName>
    </recommendedName>
</protein>
<comment type="similarity">
    <text evidence="1">Belongs to the arrestin family.</text>
</comment>
<dbReference type="PANTHER" id="PTHR11188:SF176">
    <property type="entry name" value="ARRESTIN DOMAIN-CONTAINING PROTEIN 1"/>
    <property type="match status" value="1"/>
</dbReference>
<dbReference type="SMART" id="SM01017">
    <property type="entry name" value="Arrestin_C"/>
    <property type="match status" value="1"/>
</dbReference>
<evidence type="ECO:0000313" key="5">
    <source>
        <dbReference type="Proteomes" id="UP000005408"/>
    </source>
</evidence>
<feature type="region of interest" description="Disordered" evidence="2">
    <location>
        <begin position="386"/>
        <end position="414"/>
    </location>
</feature>
<dbReference type="InterPro" id="IPR011022">
    <property type="entry name" value="Arrestin_C-like"/>
</dbReference>
<dbReference type="InterPro" id="IPR014752">
    <property type="entry name" value="Arrestin-like_C"/>
</dbReference>
<dbReference type="InterPro" id="IPR011021">
    <property type="entry name" value="Arrestin-like_N"/>
</dbReference>
<accession>A0A8W8I6C5</accession>
<evidence type="ECO:0000313" key="4">
    <source>
        <dbReference type="EnsemblMetazoa" id="G12791.1:cds"/>
    </source>
</evidence>
<dbReference type="Gene3D" id="2.60.40.640">
    <property type="match status" value="2"/>
</dbReference>
<sequence>MEKIKTFIIDLENPLGVYYLGQVVRGEIILELDTPVKIREIRISFRGEAYVDWPSSSNPNDKTSGPKKGGFRLPTDDHYSASEEYFNRTIPLFGKGRGEGEHNILPVGRYTFPFDFGLPDALPSSFEGPWGYVRYFINSTLDRPNSFNINYKRPFTLIAPLDLNSQRNVLHSTTNRGSKRMCCLCCKSGPVSGTIHLDRIGFVPGEEININAEIQNLSSFDCDVWAILEMKTIYFSTSRKVPTIANGIKNQLKRKPSEDKISEVLVFQPKNGARMKTVKTRKLRKEVAKITHPGVDGGKSVVWKESGLVIPPVPPSFLEGCNIIDIRYFLKLVVKTIGLSSNLEIPIEIIIGTVPLRPQSVVHGCLPVTPSTPPISATLSVPSLDSYDQPPSYSESVLGKNDITDESDDEHTDGQLKFAPFYTYFSKTQPTDTENAPKDS</sequence>
<dbReference type="Pfam" id="PF02752">
    <property type="entry name" value="Arrestin_C"/>
    <property type="match status" value="1"/>
</dbReference>
<dbReference type="PANTHER" id="PTHR11188">
    <property type="entry name" value="ARRESTIN DOMAIN CONTAINING PROTEIN"/>
    <property type="match status" value="1"/>
</dbReference>
<evidence type="ECO:0000256" key="1">
    <source>
        <dbReference type="ARBA" id="ARBA00005298"/>
    </source>
</evidence>
<evidence type="ECO:0000259" key="3">
    <source>
        <dbReference type="SMART" id="SM01017"/>
    </source>
</evidence>
<dbReference type="InterPro" id="IPR050357">
    <property type="entry name" value="Arrestin_domain-protein"/>
</dbReference>
<dbReference type="SUPFAM" id="SSF81296">
    <property type="entry name" value="E set domains"/>
    <property type="match status" value="2"/>
</dbReference>
<feature type="domain" description="Arrestin C-terminal-like" evidence="3">
    <location>
        <begin position="187"/>
        <end position="356"/>
    </location>
</feature>
<keyword evidence="5" id="KW-1185">Reference proteome</keyword>
<reference evidence="4" key="1">
    <citation type="submission" date="2022-08" db="UniProtKB">
        <authorList>
            <consortium name="EnsemblMetazoa"/>
        </authorList>
    </citation>
    <scope>IDENTIFICATION</scope>
    <source>
        <strain evidence="4">05x7-T-G4-1.051#20</strain>
    </source>
</reference>
<dbReference type="EnsemblMetazoa" id="G12791.1">
    <property type="protein sequence ID" value="G12791.1:cds"/>
    <property type="gene ID" value="G12791"/>
</dbReference>
<name>A0A8W8I6C5_MAGGI</name>
<proteinExistence type="inferred from homology"/>
<organism evidence="4 5">
    <name type="scientific">Magallana gigas</name>
    <name type="common">Pacific oyster</name>
    <name type="synonym">Crassostrea gigas</name>
    <dbReference type="NCBI Taxonomy" id="29159"/>
    <lineage>
        <taxon>Eukaryota</taxon>
        <taxon>Metazoa</taxon>
        <taxon>Spiralia</taxon>
        <taxon>Lophotrochozoa</taxon>
        <taxon>Mollusca</taxon>
        <taxon>Bivalvia</taxon>
        <taxon>Autobranchia</taxon>
        <taxon>Pteriomorphia</taxon>
        <taxon>Ostreida</taxon>
        <taxon>Ostreoidea</taxon>
        <taxon>Ostreidae</taxon>
        <taxon>Magallana</taxon>
    </lineage>
</organism>
<dbReference type="Pfam" id="PF00339">
    <property type="entry name" value="Arrestin_N"/>
    <property type="match status" value="1"/>
</dbReference>
<dbReference type="OrthoDB" id="2333384at2759"/>
<dbReference type="AlphaFoldDB" id="A0A8W8I6C5"/>
<dbReference type="GO" id="GO:0005737">
    <property type="term" value="C:cytoplasm"/>
    <property type="evidence" value="ECO:0007669"/>
    <property type="project" value="TreeGrafter"/>
</dbReference>
<dbReference type="OMA" id="FLEGCNI"/>